<keyword evidence="1" id="KW-0808">Transferase</keyword>
<dbReference type="RefSeq" id="WP_084728305.1">
    <property type="nucleotide sequence ID" value="NZ_FQWY01000008.1"/>
</dbReference>
<proteinExistence type="predicted"/>
<dbReference type="InterPro" id="IPR010719">
    <property type="entry name" value="MnmM_MeTrfase"/>
</dbReference>
<sequence length="189" mass="21040">MFKMPLKSAVNISHLVVSGVVKEGDTVIDATCGRGHDTLFLARLVGEKGKVLAFDIQEEAIESTYALLKSHQMEKRVILIKEDHARMKDHVQEEVKACMFNLGYLPGGDHAVKTEGEKSLRAVKAALDLLSPGGVITVVGYPGHEGGEEEVFLIRDYLISLPQQRFEVWETRFINQVNKPPCIMVIQKL</sequence>
<dbReference type="Proteomes" id="UP000242329">
    <property type="component" value="Unassembled WGS sequence"/>
</dbReference>
<dbReference type="PANTHER" id="PTHR35276">
    <property type="entry name" value="S-ADENOSYL-L-METHIONINE-DEPENDENT METHYLTRANSFERASES SUPERFAMILY PROTEIN"/>
    <property type="match status" value="1"/>
</dbReference>
<evidence type="ECO:0000313" key="1">
    <source>
        <dbReference type="EMBL" id="SHG64682.1"/>
    </source>
</evidence>
<organism evidence="1 2">
    <name type="scientific">Thermosyntropha lipolytica DSM 11003</name>
    <dbReference type="NCBI Taxonomy" id="1123382"/>
    <lineage>
        <taxon>Bacteria</taxon>
        <taxon>Bacillati</taxon>
        <taxon>Bacillota</taxon>
        <taxon>Clostridia</taxon>
        <taxon>Eubacteriales</taxon>
        <taxon>Syntrophomonadaceae</taxon>
        <taxon>Thermosyntropha</taxon>
    </lineage>
</organism>
<dbReference type="EMBL" id="FQWY01000008">
    <property type="protein sequence ID" value="SHG64682.1"/>
    <property type="molecule type" value="Genomic_DNA"/>
</dbReference>
<protein>
    <submittedName>
        <fullName evidence="1">Putative rRNA methylase</fullName>
    </submittedName>
</protein>
<accession>A0A1M5LHR2</accession>
<dbReference type="GO" id="GO:0032259">
    <property type="term" value="P:methylation"/>
    <property type="evidence" value="ECO:0007669"/>
    <property type="project" value="UniProtKB-KW"/>
</dbReference>
<dbReference type="InterPro" id="IPR029063">
    <property type="entry name" value="SAM-dependent_MTases_sf"/>
</dbReference>
<dbReference type="Gene3D" id="3.40.50.150">
    <property type="entry name" value="Vaccinia Virus protein VP39"/>
    <property type="match status" value="1"/>
</dbReference>
<dbReference type="STRING" id="1123382.SAMN02745221_00656"/>
<dbReference type="GO" id="GO:0008168">
    <property type="term" value="F:methyltransferase activity"/>
    <property type="evidence" value="ECO:0007669"/>
    <property type="project" value="UniProtKB-KW"/>
</dbReference>
<keyword evidence="2" id="KW-1185">Reference proteome</keyword>
<dbReference type="SUPFAM" id="SSF53335">
    <property type="entry name" value="S-adenosyl-L-methionine-dependent methyltransferases"/>
    <property type="match status" value="1"/>
</dbReference>
<keyword evidence="1" id="KW-0489">Methyltransferase</keyword>
<dbReference type="CDD" id="cd02440">
    <property type="entry name" value="AdoMet_MTases"/>
    <property type="match status" value="1"/>
</dbReference>
<reference evidence="2" key="1">
    <citation type="submission" date="2016-11" db="EMBL/GenBank/DDBJ databases">
        <authorList>
            <person name="Varghese N."/>
            <person name="Submissions S."/>
        </authorList>
    </citation>
    <scope>NUCLEOTIDE SEQUENCE [LARGE SCALE GENOMIC DNA]</scope>
    <source>
        <strain evidence="2">DSM 11003</strain>
    </source>
</reference>
<gene>
    <name evidence="1" type="ORF">SAMN02745221_00656</name>
</gene>
<dbReference type="PANTHER" id="PTHR35276:SF1">
    <property type="entry name" value="TRNA (MNM(5)S(2)U34)-METHYLTRANSFERASE, CHLOROPLASTIC"/>
    <property type="match status" value="1"/>
</dbReference>
<evidence type="ECO:0000313" key="2">
    <source>
        <dbReference type="Proteomes" id="UP000242329"/>
    </source>
</evidence>
<dbReference type="Pfam" id="PF06962">
    <property type="entry name" value="rRNA_methylase"/>
    <property type="match status" value="1"/>
</dbReference>
<dbReference type="OrthoDB" id="9792989at2"/>
<dbReference type="AlphaFoldDB" id="A0A1M5LHR2"/>
<name>A0A1M5LHR2_9FIRM</name>